<evidence type="ECO:0000256" key="1">
    <source>
        <dbReference type="ARBA" id="ARBA00004141"/>
    </source>
</evidence>
<dbReference type="GO" id="GO:0055085">
    <property type="term" value="P:transmembrane transport"/>
    <property type="evidence" value="ECO:0007669"/>
    <property type="project" value="TreeGrafter"/>
</dbReference>
<keyword evidence="5 7" id="KW-0472">Membrane</keyword>
<evidence type="ECO:0000313" key="8">
    <source>
        <dbReference type="EMBL" id="TCP17923.1"/>
    </source>
</evidence>
<feature type="transmembrane region" description="Helical" evidence="7">
    <location>
        <begin position="101"/>
        <end position="120"/>
    </location>
</feature>
<evidence type="ECO:0000256" key="5">
    <source>
        <dbReference type="ARBA" id="ARBA00023136"/>
    </source>
</evidence>
<evidence type="ECO:0000256" key="7">
    <source>
        <dbReference type="SAM" id="Phobius"/>
    </source>
</evidence>
<feature type="transmembrane region" description="Helical" evidence="7">
    <location>
        <begin position="383"/>
        <end position="406"/>
    </location>
</feature>
<dbReference type="PANTHER" id="PTHR21716">
    <property type="entry name" value="TRANSMEMBRANE PROTEIN"/>
    <property type="match status" value="1"/>
</dbReference>
<dbReference type="EMBL" id="SLXH01000010">
    <property type="protein sequence ID" value="TCP17923.1"/>
    <property type="molecule type" value="Genomic_DNA"/>
</dbReference>
<feature type="transmembrane region" description="Helical" evidence="7">
    <location>
        <begin position="266"/>
        <end position="286"/>
    </location>
</feature>
<comment type="subcellular location">
    <subcellularLocation>
        <location evidence="1">Membrane</location>
        <topology evidence="1">Multi-pass membrane protein</topology>
    </subcellularLocation>
</comment>
<keyword evidence="4 7" id="KW-1133">Transmembrane helix</keyword>
<comment type="caution">
    <text evidence="8">The sequence shown here is derived from an EMBL/GenBank/DDBJ whole genome shotgun (WGS) entry which is preliminary data.</text>
</comment>
<feature type="transmembrane region" description="Helical" evidence="7">
    <location>
        <begin position="126"/>
        <end position="148"/>
    </location>
</feature>
<organism evidence="8 9">
    <name type="scientific">Simplicispira metamorpha</name>
    <dbReference type="NCBI Taxonomy" id="80881"/>
    <lineage>
        <taxon>Bacteria</taxon>
        <taxon>Pseudomonadati</taxon>
        <taxon>Pseudomonadota</taxon>
        <taxon>Betaproteobacteria</taxon>
        <taxon>Burkholderiales</taxon>
        <taxon>Comamonadaceae</taxon>
        <taxon>Simplicispira</taxon>
    </lineage>
</organism>
<evidence type="ECO:0000256" key="6">
    <source>
        <dbReference type="SAM" id="MobiDB-lite"/>
    </source>
</evidence>
<feature type="compositionally biased region" description="Pro residues" evidence="6">
    <location>
        <begin position="70"/>
        <end position="86"/>
    </location>
</feature>
<feature type="transmembrane region" description="Helical" evidence="7">
    <location>
        <begin position="346"/>
        <end position="376"/>
    </location>
</feature>
<dbReference type="GO" id="GO:0016020">
    <property type="term" value="C:membrane"/>
    <property type="evidence" value="ECO:0007669"/>
    <property type="project" value="UniProtKB-SubCell"/>
</dbReference>
<dbReference type="Proteomes" id="UP000295182">
    <property type="component" value="Unassembled WGS sequence"/>
</dbReference>
<name>A0A4R2NA36_9BURK</name>
<gene>
    <name evidence="8" type="ORF">EV674_11018</name>
</gene>
<evidence type="ECO:0000313" key="9">
    <source>
        <dbReference type="Proteomes" id="UP000295182"/>
    </source>
</evidence>
<proteinExistence type="inferred from homology"/>
<accession>A0A4R2NA36</accession>
<feature type="transmembrane region" description="Helical" evidence="7">
    <location>
        <begin position="317"/>
        <end position="340"/>
    </location>
</feature>
<dbReference type="AlphaFoldDB" id="A0A4R2NA36"/>
<evidence type="ECO:0000256" key="3">
    <source>
        <dbReference type="ARBA" id="ARBA00022692"/>
    </source>
</evidence>
<sequence>MVAAKATGNWPISRPFAALFGAALHNLPMTEPERPAPPAPPGTSDTAIPEHALPSAPHPMPRPEDTPADTAPPAPAPAPAPPCAPPGPAPLPADVLAPPPLNLGTLSLVWLAVCASLAMLHWASAVFIPIVLSLLLTCALGPAVGWLQRWHVPRALGAGALLLVLVAALGASSWSLSDGAAQLVDSLPVAAKKVRDQLRAHSRSSSSASPLETVQKAATQIEQAASENNNAAPPARRGVQRVVIERAPFNVRDYVLPGTMGLASGLTQLAVVVFLSFFSLASGGLLRRKLLRIAGASLEQRQITLSMLDDINRQVRSYLLVQCFTSVIVGVATGLAYWALGLEQAAVWGVAAAVLNLVPYAGSLVVTAGSALVAFLQFGTLDMALSVGGASLLIHTLVGNLLTPWLTSRTSSLSPVVVFVSVLAWGWLWGLWGLLLGIPIMMAVKAVCDRVTGLQPLGELLGH</sequence>
<comment type="similarity">
    <text evidence="2">Belongs to the autoinducer-2 exporter (AI-2E) (TC 2.A.86) family.</text>
</comment>
<feature type="transmembrane region" description="Helical" evidence="7">
    <location>
        <begin position="412"/>
        <end position="435"/>
    </location>
</feature>
<dbReference type="InterPro" id="IPR002549">
    <property type="entry name" value="AI-2E-like"/>
</dbReference>
<keyword evidence="9" id="KW-1185">Reference proteome</keyword>
<feature type="region of interest" description="Disordered" evidence="6">
    <location>
        <begin position="28"/>
        <end position="86"/>
    </location>
</feature>
<dbReference type="Pfam" id="PF01594">
    <property type="entry name" value="AI-2E_transport"/>
    <property type="match status" value="1"/>
</dbReference>
<keyword evidence="3 7" id="KW-0812">Transmembrane</keyword>
<evidence type="ECO:0000256" key="2">
    <source>
        <dbReference type="ARBA" id="ARBA00009773"/>
    </source>
</evidence>
<protein>
    <submittedName>
        <fullName evidence="8">Putative PurR-regulated permease PerM</fullName>
    </submittedName>
</protein>
<feature type="transmembrane region" description="Helical" evidence="7">
    <location>
        <begin position="155"/>
        <end position="176"/>
    </location>
</feature>
<evidence type="ECO:0000256" key="4">
    <source>
        <dbReference type="ARBA" id="ARBA00022989"/>
    </source>
</evidence>
<reference evidence="8 9" key="1">
    <citation type="submission" date="2019-03" db="EMBL/GenBank/DDBJ databases">
        <title>Genomic Encyclopedia of Type Strains, Phase IV (KMG-IV): sequencing the most valuable type-strain genomes for metagenomic binning, comparative biology and taxonomic classification.</title>
        <authorList>
            <person name="Goeker M."/>
        </authorList>
    </citation>
    <scope>NUCLEOTIDE SEQUENCE [LARGE SCALE GENOMIC DNA]</scope>
    <source>
        <strain evidence="8 9">DSM 1837</strain>
    </source>
</reference>
<dbReference type="PANTHER" id="PTHR21716:SF16">
    <property type="entry name" value="BLL1467 PROTEIN"/>
    <property type="match status" value="1"/>
</dbReference>